<dbReference type="EMBL" id="CAMXCT030000756">
    <property type="protein sequence ID" value="CAL4770173.1"/>
    <property type="molecule type" value="Genomic_DNA"/>
</dbReference>
<name>A0A9P1C0K4_9DINO</name>
<accession>A0A9P1C0K4</accession>
<dbReference type="OrthoDB" id="435607at2759"/>
<evidence type="ECO:0000313" key="3">
    <source>
        <dbReference type="EMBL" id="CAL1136236.1"/>
    </source>
</evidence>
<keyword evidence="1" id="KW-0472">Membrane</keyword>
<keyword evidence="4" id="KW-1185">Reference proteome</keyword>
<proteinExistence type="predicted"/>
<comment type="caution">
    <text evidence="2">The sequence shown here is derived from an EMBL/GenBank/DDBJ whole genome shotgun (WGS) entry which is preliminary data.</text>
</comment>
<keyword evidence="1" id="KW-0812">Transmembrane</keyword>
<dbReference type="Proteomes" id="UP001152797">
    <property type="component" value="Unassembled WGS sequence"/>
</dbReference>
<sequence length="298" mass="33429">MTIWGIFAYTAIPAGVLLTMLLLSEFTMLMKVASGVMNSPVHIGSLRLNIAVFMTALCLCLTVLSYSGFRREQMRDSLASGQPGFFRDSEKPKLFYVERNFWISLLGLTLWSTAWRLEGIFRRRPQRPPTALNLKASKLIWILVGGLALLLSDLPLCRLNYQLQLSYYVTPEKEALMSSAPQCTGVYESNAGSCSNFCSQVRKVSQERQNCVMFARKWHILGRWAAEIFDMSRDAKQGPEHINELFQKKTCEGVLQSVDKSNVGVNTFCSITAGIAMLAAFAAFAQVTDTNEQNLHRD</sequence>
<evidence type="ECO:0000313" key="4">
    <source>
        <dbReference type="Proteomes" id="UP001152797"/>
    </source>
</evidence>
<dbReference type="EMBL" id="CAMXCT010000756">
    <property type="protein sequence ID" value="CAI3982861.1"/>
    <property type="molecule type" value="Genomic_DNA"/>
</dbReference>
<protein>
    <submittedName>
        <fullName evidence="2">Uncharacterized protein</fullName>
    </submittedName>
</protein>
<feature type="transmembrane region" description="Helical" evidence="1">
    <location>
        <begin position="6"/>
        <end position="29"/>
    </location>
</feature>
<feature type="transmembrane region" description="Helical" evidence="1">
    <location>
        <begin position="50"/>
        <end position="69"/>
    </location>
</feature>
<evidence type="ECO:0000256" key="1">
    <source>
        <dbReference type="SAM" id="Phobius"/>
    </source>
</evidence>
<evidence type="ECO:0000313" key="2">
    <source>
        <dbReference type="EMBL" id="CAI3982861.1"/>
    </source>
</evidence>
<gene>
    <name evidence="2" type="ORF">C1SCF055_LOCUS10524</name>
</gene>
<reference evidence="2" key="1">
    <citation type="submission" date="2022-10" db="EMBL/GenBank/DDBJ databases">
        <authorList>
            <person name="Chen Y."/>
            <person name="Dougan E. K."/>
            <person name="Chan C."/>
            <person name="Rhodes N."/>
            <person name="Thang M."/>
        </authorList>
    </citation>
    <scope>NUCLEOTIDE SEQUENCE</scope>
</reference>
<dbReference type="AlphaFoldDB" id="A0A9P1C0K4"/>
<dbReference type="EMBL" id="CAMXCT020000756">
    <property type="protein sequence ID" value="CAL1136236.1"/>
    <property type="molecule type" value="Genomic_DNA"/>
</dbReference>
<reference evidence="3" key="2">
    <citation type="submission" date="2024-04" db="EMBL/GenBank/DDBJ databases">
        <authorList>
            <person name="Chen Y."/>
            <person name="Shah S."/>
            <person name="Dougan E. K."/>
            <person name="Thang M."/>
            <person name="Chan C."/>
        </authorList>
    </citation>
    <scope>NUCLEOTIDE SEQUENCE [LARGE SCALE GENOMIC DNA]</scope>
</reference>
<keyword evidence="1" id="KW-1133">Transmembrane helix</keyword>
<organism evidence="2">
    <name type="scientific">Cladocopium goreaui</name>
    <dbReference type="NCBI Taxonomy" id="2562237"/>
    <lineage>
        <taxon>Eukaryota</taxon>
        <taxon>Sar</taxon>
        <taxon>Alveolata</taxon>
        <taxon>Dinophyceae</taxon>
        <taxon>Suessiales</taxon>
        <taxon>Symbiodiniaceae</taxon>
        <taxon>Cladocopium</taxon>
    </lineage>
</organism>